<dbReference type="AlphaFoldDB" id="A0A0F9GPN0"/>
<name>A0A0F9GPN0_9ZZZZ</name>
<dbReference type="EMBL" id="LAZR01025612">
    <property type="protein sequence ID" value="KKL71375.1"/>
    <property type="molecule type" value="Genomic_DNA"/>
</dbReference>
<feature type="non-terminal residue" evidence="2">
    <location>
        <position position="1"/>
    </location>
</feature>
<reference evidence="2" key="1">
    <citation type="journal article" date="2015" name="Nature">
        <title>Complex archaea that bridge the gap between prokaryotes and eukaryotes.</title>
        <authorList>
            <person name="Spang A."/>
            <person name="Saw J.H."/>
            <person name="Jorgensen S.L."/>
            <person name="Zaremba-Niedzwiedzka K."/>
            <person name="Martijn J."/>
            <person name="Lind A.E."/>
            <person name="van Eijk R."/>
            <person name="Schleper C."/>
            <person name="Guy L."/>
            <person name="Ettema T.J."/>
        </authorList>
    </citation>
    <scope>NUCLEOTIDE SEQUENCE</scope>
</reference>
<accession>A0A0F9GPN0</accession>
<evidence type="ECO:0000259" key="1">
    <source>
        <dbReference type="Pfam" id="PF07460"/>
    </source>
</evidence>
<evidence type="ECO:0000313" key="2">
    <source>
        <dbReference type="EMBL" id="KKL71375.1"/>
    </source>
</evidence>
<gene>
    <name evidence="2" type="ORF">LCGC14_2095500</name>
</gene>
<dbReference type="GO" id="GO:0003677">
    <property type="term" value="F:DNA binding"/>
    <property type="evidence" value="ECO:0007669"/>
    <property type="project" value="InterPro"/>
</dbReference>
<dbReference type="Pfam" id="PF07460">
    <property type="entry name" value="NUMOD3"/>
    <property type="match status" value="1"/>
</dbReference>
<proteinExistence type="predicted"/>
<protein>
    <recommendedName>
        <fullName evidence="1">Nuclease associated modular domain-containing protein</fullName>
    </recommendedName>
</protein>
<sequence>TPEMVEKLSVSMRGNTNALGHRHTPETRARISAALKKRLTYTIKPKTKK</sequence>
<feature type="domain" description="Nuclease associated modular" evidence="1">
    <location>
        <begin position="20"/>
        <end position="36"/>
    </location>
</feature>
<comment type="caution">
    <text evidence="2">The sequence shown here is derived from an EMBL/GenBank/DDBJ whole genome shotgun (WGS) entry which is preliminary data.</text>
</comment>
<organism evidence="2">
    <name type="scientific">marine sediment metagenome</name>
    <dbReference type="NCBI Taxonomy" id="412755"/>
    <lineage>
        <taxon>unclassified sequences</taxon>
        <taxon>metagenomes</taxon>
        <taxon>ecological metagenomes</taxon>
    </lineage>
</organism>
<dbReference type="InterPro" id="IPR003611">
    <property type="entry name" value="NUMOD3"/>
</dbReference>